<name>A0A6M5YZE3_9BACT</name>
<dbReference type="AlphaFoldDB" id="A0A6M5YZE3"/>
<reference evidence="3" key="1">
    <citation type="submission" date="2020-05" db="EMBL/GenBank/DDBJ databases">
        <title>Frigoriglobus tundricola gen. nov., sp. nov., a psychrotolerant cellulolytic planctomycete of the family Gemmataceae with two divergent copies of 16S rRNA gene.</title>
        <authorList>
            <person name="Kulichevskaya I.S."/>
            <person name="Ivanova A.A."/>
            <person name="Naumoff D.G."/>
            <person name="Beletsky A.V."/>
            <person name="Rijpstra W.I.C."/>
            <person name="Sinninghe Damste J.S."/>
            <person name="Mardanov A.V."/>
            <person name="Ravin N.V."/>
            <person name="Dedysh S.N."/>
        </authorList>
    </citation>
    <scope>NUCLEOTIDE SEQUENCE [LARGE SCALE GENOMIC DNA]</scope>
    <source>
        <strain evidence="3">PL17</strain>
    </source>
</reference>
<gene>
    <name evidence="2" type="ORF">FTUN_7031</name>
</gene>
<feature type="region of interest" description="Disordered" evidence="1">
    <location>
        <begin position="1"/>
        <end position="20"/>
    </location>
</feature>
<accession>A0A6M5YZE3</accession>
<evidence type="ECO:0000313" key="2">
    <source>
        <dbReference type="EMBL" id="QJW99419.1"/>
    </source>
</evidence>
<dbReference type="EMBL" id="CP053452">
    <property type="protein sequence ID" value="QJW99419.1"/>
    <property type="molecule type" value="Genomic_DNA"/>
</dbReference>
<protein>
    <submittedName>
        <fullName evidence="2">Uncharacterized protein</fullName>
    </submittedName>
</protein>
<evidence type="ECO:0000256" key="1">
    <source>
        <dbReference type="SAM" id="MobiDB-lite"/>
    </source>
</evidence>
<evidence type="ECO:0000313" key="3">
    <source>
        <dbReference type="Proteomes" id="UP000503447"/>
    </source>
</evidence>
<keyword evidence="3" id="KW-1185">Reference proteome</keyword>
<sequence>MTHSLLRPRSGSSGFVPAPPVAQGPTLMPTSINGVLHADVFQRLCVTCGVW</sequence>
<dbReference type="Proteomes" id="UP000503447">
    <property type="component" value="Chromosome"/>
</dbReference>
<proteinExistence type="predicted"/>
<dbReference type="KEGG" id="ftj:FTUN_7031"/>
<organism evidence="2 3">
    <name type="scientific">Frigoriglobus tundricola</name>
    <dbReference type="NCBI Taxonomy" id="2774151"/>
    <lineage>
        <taxon>Bacteria</taxon>
        <taxon>Pseudomonadati</taxon>
        <taxon>Planctomycetota</taxon>
        <taxon>Planctomycetia</taxon>
        <taxon>Gemmatales</taxon>
        <taxon>Gemmataceae</taxon>
        <taxon>Frigoriglobus</taxon>
    </lineage>
</organism>